<name>A0A9P3LH57_9APHY</name>
<gene>
    <name evidence="1" type="ORF">PsYK624_107580</name>
</gene>
<protein>
    <submittedName>
        <fullName evidence="1">Uncharacterized protein</fullName>
    </submittedName>
</protein>
<accession>A0A9P3LH57</accession>
<dbReference type="InterPro" id="IPR032675">
    <property type="entry name" value="LRR_dom_sf"/>
</dbReference>
<proteinExistence type="predicted"/>
<dbReference type="AlphaFoldDB" id="A0A9P3LH57"/>
<sequence length="364" mass="42040">MQVTDTHARHFVQVGHKLFRQSNGYQCRSLTTLRLDFNVIEAVPKQVFAQLTELDIYNLDGGPNREIFDDYLQSARRLRSLTLQRWQSPSFTETRGFQIKPGEVLAPNAPDEVDRVLAEDAEGEHGDLTTMADSAGRTDDPLQRLTSFRYIAYRGVMSPRVCRGVLHFLEKRTGLRRVDIKAVFCNKHYAEQALRVLGRFRHLEVLGIEFRDARNGLSSGLELLRYIPRTVTHLKYNVIGWRLDETPSTPDTVVKRALDKCPQLQFLYVYDGIRFLNGDYFRREDGKPQLSTPVRHFDFKQLRFLAIEYNWMDIVHNSRGGADVARWSEREALYGGLEGWERLGADGEWLARYNADIMCLSTYA</sequence>
<dbReference type="OrthoDB" id="20529at2759"/>
<dbReference type="SUPFAM" id="SSF52058">
    <property type="entry name" value="L domain-like"/>
    <property type="match status" value="1"/>
</dbReference>
<comment type="caution">
    <text evidence="1">The sequence shown here is derived from an EMBL/GenBank/DDBJ whole genome shotgun (WGS) entry which is preliminary data.</text>
</comment>
<evidence type="ECO:0000313" key="1">
    <source>
        <dbReference type="EMBL" id="GJE94588.1"/>
    </source>
</evidence>
<dbReference type="Gene3D" id="3.80.10.10">
    <property type="entry name" value="Ribonuclease Inhibitor"/>
    <property type="match status" value="1"/>
</dbReference>
<dbReference type="Proteomes" id="UP000703269">
    <property type="component" value="Unassembled WGS sequence"/>
</dbReference>
<reference evidence="1 2" key="1">
    <citation type="submission" date="2021-08" db="EMBL/GenBank/DDBJ databases">
        <title>Draft Genome Sequence of Phanerochaete sordida strain YK-624.</title>
        <authorList>
            <person name="Mori T."/>
            <person name="Dohra H."/>
            <person name="Suzuki T."/>
            <person name="Kawagishi H."/>
            <person name="Hirai H."/>
        </authorList>
    </citation>
    <scope>NUCLEOTIDE SEQUENCE [LARGE SCALE GENOMIC DNA]</scope>
    <source>
        <strain evidence="1 2">YK-624</strain>
    </source>
</reference>
<dbReference type="EMBL" id="BPQB01000041">
    <property type="protein sequence ID" value="GJE94588.1"/>
    <property type="molecule type" value="Genomic_DNA"/>
</dbReference>
<keyword evidence="2" id="KW-1185">Reference proteome</keyword>
<evidence type="ECO:0000313" key="2">
    <source>
        <dbReference type="Proteomes" id="UP000703269"/>
    </source>
</evidence>
<organism evidence="1 2">
    <name type="scientific">Phanerochaete sordida</name>
    <dbReference type="NCBI Taxonomy" id="48140"/>
    <lineage>
        <taxon>Eukaryota</taxon>
        <taxon>Fungi</taxon>
        <taxon>Dikarya</taxon>
        <taxon>Basidiomycota</taxon>
        <taxon>Agaricomycotina</taxon>
        <taxon>Agaricomycetes</taxon>
        <taxon>Polyporales</taxon>
        <taxon>Phanerochaetaceae</taxon>
        <taxon>Phanerochaete</taxon>
    </lineage>
</organism>